<dbReference type="PANTHER" id="PTHR11954">
    <property type="entry name" value="D-DOPACHROME DECARBOXYLASE"/>
    <property type="match status" value="1"/>
</dbReference>
<reference evidence="15" key="1">
    <citation type="submission" date="2025-08" db="UniProtKB">
        <authorList>
            <consortium name="Ensembl"/>
        </authorList>
    </citation>
    <scope>IDENTIFICATION</scope>
</reference>
<dbReference type="AlphaFoldDB" id="A0A8B9UYE9"/>
<evidence type="ECO:0000313" key="15">
    <source>
        <dbReference type="Ensembl" id="ENSAZOP00000015527.1"/>
    </source>
</evidence>
<evidence type="ECO:0000256" key="13">
    <source>
        <dbReference type="ARBA" id="ARBA00042730"/>
    </source>
</evidence>
<reference evidence="15" key="2">
    <citation type="submission" date="2025-09" db="UniProtKB">
        <authorList>
            <consortium name="Ensembl"/>
        </authorList>
    </citation>
    <scope>IDENTIFICATION</scope>
</reference>
<dbReference type="GO" id="GO:0005615">
    <property type="term" value="C:extracellular space"/>
    <property type="evidence" value="ECO:0007669"/>
    <property type="project" value="UniProtKB-KW"/>
</dbReference>
<comment type="subcellular location">
    <subcellularLocation>
        <location evidence="1">Secreted</location>
    </subcellularLocation>
</comment>
<evidence type="ECO:0000256" key="7">
    <source>
        <dbReference type="ARBA" id="ARBA00036823"/>
    </source>
</evidence>
<dbReference type="GO" id="GO:0050178">
    <property type="term" value="F:phenylpyruvate tautomerase activity"/>
    <property type="evidence" value="ECO:0007669"/>
    <property type="project" value="UniProtKB-EC"/>
</dbReference>
<evidence type="ECO:0000256" key="9">
    <source>
        <dbReference type="ARBA" id="ARBA00039086"/>
    </source>
</evidence>
<dbReference type="InterPro" id="IPR001398">
    <property type="entry name" value="Macrophage_inhib_fac"/>
</dbReference>
<keyword evidence="5" id="KW-0413">Isomerase</keyword>
<evidence type="ECO:0000256" key="11">
    <source>
        <dbReference type="ARBA" id="ARBA00041631"/>
    </source>
</evidence>
<sequence length="248" mass="27554">NESKHFKSCQFCGTACASSDHLLCVQGYVCSHVQCRCTNEHSSSGSTGTVLKINVLDSCLENVCTQRALGLILFCLPVSHFKQRQAAAGSRAASCALRSLRAPHHTASRRPISQDAFPQGTGSHRSPSKQRNEKERKKRKSFFFFFFSKIWYENEDAKTTCDLSEAQQTIINEPTSQTHFRSHCVTAMHTYIAVHIIPDQMMSFGGSTDPCALCSLYSIGKIGGQQNKTYTKLLCDLISKHLHVSADR</sequence>
<organism evidence="15 16">
    <name type="scientific">Anas zonorhyncha</name>
    <name type="common">Eastern spot-billed duck</name>
    <dbReference type="NCBI Taxonomy" id="75864"/>
    <lineage>
        <taxon>Eukaryota</taxon>
        <taxon>Metazoa</taxon>
        <taxon>Chordata</taxon>
        <taxon>Craniata</taxon>
        <taxon>Vertebrata</taxon>
        <taxon>Euteleostomi</taxon>
        <taxon>Archelosauria</taxon>
        <taxon>Archosauria</taxon>
        <taxon>Dinosauria</taxon>
        <taxon>Saurischia</taxon>
        <taxon>Theropoda</taxon>
        <taxon>Coelurosauria</taxon>
        <taxon>Aves</taxon>
        <taxon>Neognathae</taxon>
        <taxon>Galloanserae</taxon>
        <taxon>Anseriformes</taxon>
        <taxon>Anatidae</taxon>
        <taxon>Anatinae</taxon>
        <taxon>Anas</taxon>
    </lineage>
</organism>
<dbReference type="Ensembl" id="ENSAZOT00000016692.1">
    <property type="protein sequence ID" value="ENSAZOP00000015527.1"/>
    <property type="gene ID" value="ENSAZOG00000010090.1"/>
</dbReference>
<dbReference type="EC" id="5.3.2.1" evidence="9"/>
<feature type="region of interest" description="Disordered" evidence="14">
    <location>
        <begin position="102"/>
        <end position="136"/>
    </location>
</feature>
<dbReference type="InterPro" id="IPR019829">
    <property type="entry name" value="Macrophage_inhib_fac_CS"/>
</dbReference>
<comment type="catalytic activity">
    <reaction evidence="7">
        <text>L-dopachrome = 5,6-dihydroxyindole-2-carboxylate</text>
        <dbReference type="Rhea" id="RHEA:13041"/>
        <dbReference type="ChEBI" id="CHEBI:16875"/>
        <dbReference type="ChEBI" id="CHEBI:57509"/>
        <dbReference type="EC" id="5.3.3.12"/>
    </reaction>
</comment>
<dbReference type="Proteomes" id="UP000694549">
    <property type="component" value="Unplaced"/>
</dbReference>
<dbReference type="Pfam" id="PF01187">
    <property type="entry name" value="MIF"/>
    <property type="match status" value="1"/>
</dbReference>
<evidence type="ECO:0000256" key="14">
    <source>
        <dbReference type="SAM" id="MobiDB-lite"/>
    </source>
</evidence>
<proteinExistence type="inferred from homology"/>
<keyword evidence="4" id="KW-0964">Secreted</keyword>
<dbReference type="SUPFAM" id="SSF55331">
    <property type="entry name" value="Tautomerase/MIF"/>
    <property type="match status" value="1"/>
</dbReference>
<evidence type="ECO:0000256" key="3">
    <source>
        <dbReference type="ARBA" id="ARBA00022514"/>
    </source>
</evidence>
<dbReference type="Gene3D" id="3.30.429.10">
    <property type="entry name" value="Macrophage Migration Inhibitory Factor"/>
    <property type="match status" value="1"/>
</dbReference>
<evidence type="ECO:0000256" key="2">
    <source>
        <dbReference type="ARBA" id="ARBA00005851"/>
    </source>
</evidence>
<evidence type="ECO:0000256" key="1">
    <source>
        <dbReference type="ARBA" id="ARBA00004613"/>
    </source>
</evidence>
<dbReference type="EC" id="5.3.3.12" evidence="8"/>
<name>A0A8B9UYE9_9AVES</name>
<dbReference type="InterPro" id="IPR014347">
    <property type="entry name" value="Tautomerase/MIF_sf"/>
</dbReference>
<evidence type="ECO:0000256" key="6">
    <source>
        <dbReference type="ARBA" id="ARBA00036735"/>
    </source>
</evidence>
<keyword evidence="3" id="KW-0202">Cytokine</keyword>
<protein>
    <recommendedName>
        <fullName evidence="10">Macrophage migration inhibitory factor</fullName>
        <ecNumber evidence="9">5.3.2.1</ecNumber>
        <ecNumber evidence="8">5.3.3.12</ecNumber>
    </recommendedName>
    <alternativeName>
        <fullName evidence="13">L-dopachrome isomerase</fullName>
    </alternativeName>
    <alternativeName>
        <fullName evidence="11">L-dopachrome tautomerase</fullName>
    </alternativeName>
    <alternativeName>
        <fullName evidence="12">Phenylpyruvate tautomerase</fullName>
    </alternativeName>
</protein>
<evidence type="ECO:0000256" key="5">
    <source>
        <dbReference type="ARBA" id="ARBA00023235"/>
    </source>
</evidence>
<accession>A0A8B9UYE9</accession>
<evidence type="ECO:0000256" key="12">
    <source>
        <dbReference type="ARBA" id="ARBA00041912"/>
    </source>
</evidence>
<evidence type="ECO:0000256" key="8">
    <source>
        <dbReference type="ARBA" id="ARBA00038932"/>
    </source>
</evidence>
<evidence type="ECO:0000256" key="10">
    <source>
        <dbReference type="ARBA" id="ARBA00039619"/>
    </source>
</evidence>
<dbReference type="GO" id="GO:0005125">
    <property type="term" value="F:cytokine activity"/>
    <property type="evidence" value="ECO:0007669"/>
    <property type="project" value="UniProtKB-KW"/>
</dbReference>
<keyword evidence="16" id="KW-1185">Reference proteome</keyword>
<dbReference type="GO" id="GO:0004167">
    <property type="term" value="F:dopachrome isomerase activity"/>
    <property type="evidence" value="ECO:0007669"/>
    <property type="project" value="UniProtKB-EC"/>
</dbReference>
<dbReference type="PANTHER" id="PTHR11954:SF6">
    <property type="entry name" value="MACROPHAGE MIGRATION INHIBITORY FACTOR"/>
    <property type="match status" value="1"/>
</dbReference>
<evidence type="ECO:0000313" key="16">
    <source>
        <dbReference type="Proteomes" id="UP000694549"/>
    </source>
</evidence>
<dbReference type="PROSITE" id="PS01158">
    <property type="entry name" value="MIF"/>
    <property type="match status" value="1"/>
</dbReference>
<evidence type="ECO:0000256" key="4">
    <source>
        <dbReference type="ARBA" id="ARBA00022525"/>
    </source>
</evidence>
<comment type="catalytic activity">
    <reaction evidence="6">
        <text>3-phenylpyruvate = enol-phenylpyruvate</text>
        <dbReference type="Rhea" id="RHEA:17097"/>
        <dbReference type="ChEBI" id="CHEBI:16815"/>
        <dbReference type="ChEBI" id="CHEBI:18005"/>
        <dbReference type="EC" id="5.3.2.1"/>
    </reaction>
</comment>
<comment type="similarity">
    <text evidence="2">Belongs to the MIF family.</text>
</comment>